<dbReference type="STRING" id="61635.BN85300830"/>
<organism evidence="1 2">
    <name type="scientific">Acholeplasma brassicae</name>
    <dbReference type="NCBI Taxonomy" id="61635"/>
    <lineage>
        <taxon>Bacteria</taxon>
        <taxon>Bacillati</taxon>
        <taxon>Mycoplasmatota</taxon>
        <taxon>Mollicutes</taxon>
        <taxon>Acholeplasmatales</taxon>
        <taxon>Acholeplasmataceae</taxon>
        <taxon>Acholeplasma</taxon>
    </lineage>
</organism>
<name>U4KSK6_9MOLU</name>
<gene>
    <name evidence="1" type="ORF">BN85300830</name>
</gene>
<keyword evidence="1" id="KW-0808">Transferase</keyword>
<dbReference type="KEGG" id="abra:BN85300830"/>
<dbReference type="Proteomes" id="UP000032737">
    <property type="component" value="Chromosome"/>
</dbReference>
<evidence type="ECO:0000313" key="1">
    <source>
        <dbReference type="EMBL" id="CCV65104.1"/>
    </source>
</evidence>
<protein>
    <submittedName>
        <fullName evidence="1">Putative sugar transferase</fullName>
    </submittedName>
</protein>
<dbReference type="OrthoDB" id="9802525at2"/>
<proteinExistence type="predicted"/>
<sequence length="125" mass="14587">MTGKYDNEQKEKLIISSDIINSYYPGKDPVNHYALSNKFYDAIIYKKPLWANPDVYLGQIALENGIGLNVRLSDNLAEELYTAYMGIDKMKFEANCDSLLKFILEDERYFYLKIKDFFNSEELTI</sequence>
<dbReference type="HOGENOM" id="CLU_1976673_0_0_14"/>
<accession>U4KSK6</accession>
<dbReference type="GO" id="GO:0016740">
    <property type="term" value="F:transferase activity"/>
    <property type="evidence" value="ECO:0007669"/>
    <property type="project" value="UniProtKB-KW"/>
</dbReference>
<dbReference type="AlphaFoldDB" id="U4KSK6"/>
<reference evidence="1 2" key="1">
    <citation type="journal article" date="2013" name="J. Mol. Microbiol. Biotechnol.">
        <title>Analysis of the Complete Genomes of Acholeplasma brassicae , A. palmae and A. laidlawii and Their Comparison to the Obligate Parasites from ' Candidatus Phytoplasma'.</title>
        <authorList>
            <person name="Kube M."/>
            <person name="Siewert C."/>
            <person name="Migdoll A.M."/>
            <person name="Duduk B."/>
            <person name="Holz S."/>
            <person name="Rabus R."/>
            <person name="Seemuller E."/>
            <person name="Mitrovic J."/>
            <person name="Muller I."/>
            <person name="Buttner C."/>
            <person name="Reinhardt R."/>
        </authorList>
    </citation>
    <scope>NUCLEOTIDE SEQUENCE [LARGE SCALE GENOMIC DNA]</scope>
    <source>
        <strain evidence="2">0502</strain>
    </source>
</reference>
<dbReference type="EMBL" id="FO681348">
    <property type="protein sequence ID" value="CCV65104.1"/>
    <property type="molecule type" value="Genomic_DNA"/>
</dbReference>
<dbReference type="RefSeq" id="WP_030003974.1">
    <property type="nucleotide sequence ID" value="NC_022549.1"/>
</dbReference>
<keyword evidence="2" id="KW-1185">Reference proteome</keyword>
<evidence type="ECO:0000313" key="2">
    <source>
        <dbReference type="Proteomes" id="UP000032737"/>
    </source>
</evidence>